<dbReference type="RefSeq" id="WP_110072324.1">
    <property type="nucleotide sequence ID" value="NZ_CM009896.1"/>
</dbReference>
<sequence length="321" mass="36361">MKRETLYKAIDAIDDEIIYRNGKVERIGAAKIRNRKKIFRLVASIVAVVILFIGIDLYRSIDVFLPQKDVENSSIIDTSNDETYISSVQNTSNMFVITAKAMELDADAGDSTISSGDVMGLRDVSALYGSSAYLTQRFTISGENIKKVEVITDKCYIYSSVPVYEGDPDFERAISGETKDNEEYEMIADEDFDYDEDNATEPTPYHYDHIVIEGNTYDGIYNSEMSFGMSVPEELWSSNEDMQKSFHEDVDQVNGAILTISVTYMDETVEEHHYKISTGKIFVPTNEDGFCQWDNLTRFLTAEEEAAGEAYTYGYLMEKID</sequence>
<accession>A0A317G281</accession>
<protein>
    <submittedName>
        <fullName evidence="2">Uncharacterized protein</fullName>
    </submittedName>
</protein>
<reference evidence="2 3" key="1">
    <citation type="submission" date="2017-09" db="EMBL/GenBank/DDBJ databases">
        <title>High-quality draft genome sequence of Butyrivibrio fibrisolvens INBov1, isolated from cow rumen.</title>
        <authorList>
            <person name="Rodriguez Hernaez J."/>
            <person name="Rivarola M."/>
            <person name="Paniego N."/>
            <person name="Cravero S."/>
            <person name="Ceron Cucchi M."/>
            <person name="Martinez M.C."/>
        </authorList>
    </citation>
    <scope>NUCLEOTIDE SEQUENCE [LARGE SCALE GENOMIC DNA]</scope>
    <source>
        <strain evidence="2 3">INBov1</strain>
    </source>
</reference>
<evidence type="ECO:0000256" key="1">
    <source>
        <dbReference type="SAM" id="Phobius"/>
    </source>
</evidence>
<proteinExistence type="predicted"/>
<feature type="transmembrane region" description="Helical" evidence="1">
    <location>
        <begin position="38"/>
        <end position="58"/>
    </location>
</feature>
<evidence type="ECO:0000313" key="3">
    <source>
        <dbReference type="Proteomes" id="UP000245488"/>
    </source>
</evidence>
<dbReference type="AlphaFoldDB" id="A0A317G281"/>
<keyword evidence="1" id="KW-0812">Transmembrane</keyword>
<gene>
    <name evidence="2" type="ORF">CPT75_05035</name>
</gene>
<name>A0A317G281_BUTFI</name>
<organism evidence="2 3">
    <name type="scientific">Butyrivibrio fibrisolvens</name>
    <dbReference type="NCBI Taxonomy" id="831"/>
    <lineage>
        <taxon>Bacteria</taxon>
        <taxon>Bacillati</taxon>
        <taxon>Bacillota</taxon>
        <taxon>Clostridia</taxon>
        <taxon>Lachnospirales</taxon>
        <taxon>Lachnospiraceae</taxon>
        <taxon>Butyrivibrio</taxon>
    </lineage>
</organism>
<keyword evidence="1" id="KW-0472">Membrane</keyword>
<evidence type="ECO:0000313" key="2">
    <source>
        <dbReference type="EMBL" id="PWT26530.1"/>
    </source>
</evidence>
<dbReference type="EMBL" id="NXNG01000001">
    <property type="protein sequence ID" value="PWT26530.1"/>
    <property type="molecule type" value="Genomic_DNA"/>
</dbReference>
<keyword evidence="3" id="KW-1185">Reference proteome</keyword>
<comment type="caution">
    <text evidence="2">The sequence shown here is derived from an EMBL/GenBank/DDBJ whole genome shotgun (WGS) entry which is preliminary data.</text>
</comment>
<dbReference type="Proteomes" id="UP000245488">
    <property type="component" value="Chromosome"/>
</dbReference>
<keyword evidence="1" id="KW-1133">Transmembrane helix</keyword>